<name>A0ACB8K884_CITSI</name>
<accession>A0ACB8K884</accession>
<dbReference type="EMBL" id="CM039174">
    <property type="protein sequence ID" value="KAH9750615.1"/>
    <property type="molecule type" value="Genomic_DNA"/>
</dbReference>
<organism evidence="1 2">
    <name type="scientific">Citrus sinensis</name>
    <name type="common">Sweet orange</name>
    <name type="synonym">Citrus aurantium var. sinensis</name>
    <dbReference type="NCBI Taxonomy" id="2711"/>
    <lineage>
        <taxon>Eukaryota</taxon>
        <taxon>Viridiplantae</taxon>
        <taxon>Streptophyta</taxon>
        <taxon>Embryophyta</taxon>
        <taxon>Tracheophyta</taxon>
        <taxon>Spermatophyta</taxon>
        <taxon>Magnoliopsida</taxon>
        <taxon>eudicotyledons</taxon>
        <taxon>Gunneridae</taxon>
        <taxon>Pentapetalae</taxon>
        <taxon>rosids</taxon>
        <taxon>malvids</taxon>
        <taxon>Sapindales</taxon>
        <taxon>Rutaceae</taxon>
        <taxon>Aurantioideae</taxon>
        <taxon>Citrus</taxon>
    </lineage>
</organism>
<protein>
    <submittedName>
        <fullName evidence="1">Glutamate--tRNA ligase cytoplasmic</fullName>
    </submittedName>
</protein>
<sequence>MCFKMDPTDDIKMIGKYIRLKTASRLIVASPPSHPSSNPPRHHQLSTAASTRPAGFVQVMTMEIKVLSFPADSPPLLVIAAAKLAGITIPTETSGSAPTFSFSNGSKLQGTYVLLRYIGRVGNFYGQNAYEAGEIDEWLDYTPVFSSGSEFENACTYVDKYLERRTFVVGHSLSIVDIAIWSALAGKGTGQRWDSLRKSKKYQNLVRWFNSLSAEYSDSLDEVTATYVSNRGLGKPTAAKSKEQQGVKGDVSEKGKAGSRPSFEVDLPDAEIGKVRLRFAPEPSGYLHIGHSKAALLNQYFAQRYQGQLIVRFDDTNPAKESNEFVDNLLKDIETLGIKYETVTYTSDYFPDLMEMAENLIRQGKAYVDDTPREQMQKERMDGIESKCRNNSIEENMKLWKEMIAGSERGLECCLRGKLDMQDPNKSLRDPVYYRCNPIPHHRIGSKYKVYPTYDFACPFVDAKEGITHALRSSEYHDRNAQYYRIQEDLGVRKVHIYEFSRLNMVYTLLSKRKLLWFVQNGKVDGWDDPRFPTVQGIVRRGLLVEALIQFILEQGASKNLNLMEWDKLWTINKKIIDPVCPRHTAVIEDRRVLLTLTDGPDKPFVRIIPRHKKYEGAGEKATTYTKRIWIDHADAQLISANEEITLMDWGNAIVKEISRDQDGNVTQLSGFLHLEGSVKTTKLKLTWLPETNELVNLTLVGFDYLITKKKPSDLFLYFYINFNIEAINLKWPKFSSRDTSMYGYGACILELLEEGEDFLDVLNPCTRFETAAIGDSNMRNLKRGEILQLERKGYFRCDVPFTRSSKPVVLFAIPDGRQQAVFK</sequence>
<reference evidence="2" key="1">
    <citation type="journal article" date="2023" name="Hortic. Res.">
        <title>A chromosome-level phased genome enabling allele-level studies in sweet orange: a case study on citrus Huanglongbing tolerance.</title>
        <authorList>
            <person name="Wu B."/>
            <person name="Yu Q."/>
            <person name="Deng Z."/>
            <person name="Duan Y."/>
            <person name="Luo F."/>
            <person name="Gmitter F. Jr."/>
        </authorList>
    </citation>
    <scope>NUCLEOTIDE SEQUENCE [LARGE SCALE GENOMIC DNA]</scope>
    <source>
        <strain evidence="2">cv. Valencia</strain>
    </source>
</reference>
<evidence type="ECO:0000313" key="2">
    <source>
        <dbReference type="Proteomes" id="UP000829398"/>
    </source>
</evidence>
<evidence type="ECO:0000313" key="1">
    <source>
        <dbReference type="EMBL" id="KAH9750615.1"/>
    </source>
</evidence>
<keyword evidence="2" id="KW-1185">Reference proteome</keyword>
<keyword evidence="1" id="KW-0436">Ligase</keyword>
<proteinExistence type="predicted"/>
<comment type="caution">
    <text evidence="1">The sequence shown here is derived from an EMBL/GenBank/DDBJ whole genome shotgun (WGS) entry which is preliminary data.</text>
</comment>
<gene>
    <name evidence="1" type="ORF">KPL71_013937</name>
</gene>
<dbReference type="Proteomes" id="UP000829398">
    <property type="component" value="Chromosome 5"/>
</dbReference>